<dbReference type="InterPro" id="IPR027417">
    <property type="entry name" value="P-loop_NTPase"/>
</dbReference>
<dbReference type="InterPro" id="IPR003593">
    <property type="entry name" value="AAA+_ATPase"/>
</dbReference>
<dbReference type="InterPro" id="IPR051309">
    <property type="entry name" value="ABCF_ATPase"/>
</dbReference>
<evidence type="ECO:0000256" key="2">
    <source>
        <dbReference type="ARBA" id="ARBA00022840"/>
    </source>
</evidence>
<dbReference type="EMBL" id="LT634362">
    <property type="protein sequence ID" value="SFZ88305.1"/>
    <property type="molecule type" value="Genomic_DNA"/>
</dbReference>
<dbReference type="PANTHER" id="PTHR42855">
    <property type="entry name" value="ABC TRANSPORTER ATP-BINDING SUBUNIT"/>
    <property type="match status" value="1"/>
</dbReference>
<evidence type="ECO:0000313" key="4">
    <source>
        <dbReference type="EMBL" id="SFZ88305.1"/>
    </source>
</evidence>
<proteinExistence type="predicted"/>
<keyword evidence="1" id="KW-0547">Nucleotide-binding</keyword>
<gene>
    <name evidence="4" type="ORF">LREN565_1418</name>
</gene>
<dbReference type="InterPro" id="IPR017871">
    <property type="entry name" value="ABC_transporter-like_CS"/>
</dbReference>
<dbReference type="InterPro" id="IPR003439">
    <property type="entry name" value="ABC_transporter-like_ATP-bd"/>
</dbReference>
<name>A0A1K2I7F1_9LACO</name>
<dbReference type="Gene3D" id="3.40.50.300">
    <property type="entry name" value="P-loop containing nucleotide triphosphate hydrolases"/>
    <property type="match status" value="2"/>
</dbReference>
<dbReference type="AlphaFoldDB" id="A0A1K2I7F1"/>
<protein>
    <submittedName>
        <fullName evidence="4">COG0488: ATPase components of ABC transporters with duplicated ATPase domains</fullName>
    </submittedName>
</protein>
<evidence type="ECO:0000259" key="3">
    <source>
        <dbReference type="PROSITE" id="PS50893"/>
    </source>
</evidence>
<feature type="domain" description="ABC transporter" evidence="3">
    <location>
        <begin position="312"/>
        <end position="496"/>
    </location>
</feature>
<dbReference type="NCBIfam" id="NF000355">
    <property type="entry name" value="ribo_prot_ABC_F"/>
    <property type="match status" value="1"/>
</dbReference>
<feature type="domain" description="ABC transporter" evidence="3">
    <location>
        <begin position="4"/>
        <end position="212"/>
    </location>
</feature>
<reference evidence="4" key="1">
    <citation type="submission" date="2016-11" db="EMBL/GenBank/DDBJ databases">
        <authorList>
            <person name="Jaros S."/>
            <person name="Januszkiewicz K."/>
            <person name="Wedrychowicz H."/>
        </authorList>
    </citation>
    <scope>NUCLEOTIDE SEQUENCE</scope>
    <source>
        <strain evidence="4">ACA-DC 565</strain>
    </source>
</reference>
<dbReference type="GO" id="GO:0016887">
    <property type="term" value="F:ATP hydrolysis activity"/>
    <property type="evidence" value="ECO:0007669"/>
    <property type="project" value="InterPro"/>
</dbReference>
<dbReference type="SMART" id="SM00382">
    <property type="entry name" value="AAA"/>
    <property type="match status" value="2"/>
</dbReference>
<sequence length="496" mass="56890">MSKIEIKRLTFAYPGQKPLFEQADFNLDSQWHLGLVGRNGRGKTTLLRLLLGQLPYQGSIDQQQQFNYFPQAISDKTQLTDDILLALTHVPQWQIEREFRQLQLTPDLLWQPFVTLSGGEQTKALLAALFVVPGRFPLLDEPTNHLDLRSRQQVAAYLQQKYQGFIVVSHDQSFLNQVTDHTLAIEKNKISCYQGNFAVYQKEKQLSDQFEQAQNDKLKKEISRLRQTAAKKVQWSQSREKDKYGHPQQRGSGAVMDTGFIGARAARTMKRAKQLQRRLSVEVAQKQRLLKNVEQVVPLQMNFQPSRHQQLLNVQQLRLGYQQKWLFKPTSFTLENKQCVALVGPNGSGKTSLIQYLMGQFTGQVQGNVQRPAQLAISYVSQNYEKNQGKLADFAIAQKLDLQVFLNNLHKLGLPRTAFNLRIEDVSMGQRKKVELAKSLSQPAALYVWDEPLNYLDIYNQEQLVQLLHSIRPTLLLIEHDQSFINRVAAQIVSLK</sequence>
<dbReference type="GO" id="GO:0005524">
    <property type="term" value="F:ATP binding"/>
    <property type="evidence" value="ECO:0007669"/>
    <property type="project" value="UniProtKB-KW"/>
</dbReference>
<dbReference type="Pfam" id="PF00005">
    <property type="entry name" value="ABC_tran"/>
    <property type="match status" value="2"/>
</dbReference>
<dbReference type="PANTHER" id="PTHR42855:SF2">
    <property type="entry name" value="DRUG RESISTANCE ABC TRANSPORTER,ATP-BINDING PROTEIN"/>
    <property type="match status" value="1"/>
</dbReference>
<dbReference type="PROSITE" id="PS50893">
    <property type="entry name" value="ABC_TRANSPORTER_2"/>
    <property type="match status" value="2"/>
</dbReference>
<accession>A0A1K2I7F1</accession>
<evidence type="ECO:0000256" key="1">
    <source>
        <dbReference type="ARBA" id="ARBA00022741"/>
    </source>
</evidence>
<dbReference type="CDD" id="cd03221">
    <property type="entry name" value="ABCF_EF-3"/>
    <property type="match status" value="2"/>
</dbReference>
<dbReference type="SUPFAM" id="SSF52540">
    <property type="entry name" value="P-loop containing nucleoside triphosphate hydrolases"/>
    <property type="match status" value="2"/>
</dbReference>
<organism evidence="4">
    <name type="scientific">Loigolactobacillus rennini</name>
    <dbReference type="NCBI Taxonomy" id="238013"/>
    <lineage>
        <taxon>Bacteria</taxon>
        <taxon>Bacillati</taxon>
        <taxon>Bacillota</taxon>
        <taxon>Bacilli</taxon>
        <taxon>Lactobacillales</taxon>
        <taxon>Lactobacillaceae</taxon>
        <taxon>Loigolactobacillus</taxon>
    </lineage>
</organism>
<keyword evidence="2" id="KW-0067">ATP-binding</keyword>
<dbReference type="PROSITE" id="PS00211">
    <property type="entry name" value="ABC_TRANSPORTER_1"/>
    <property type="match status" value="1"/>
</dbReference>